<dbReference type="SUPFAM" id="SSF54928">
    <property type="entry name" value="RNA-binding domain, RBD"/>
    <property type="match status" value="1"/>
</dbReference>
<proteinExistence type="predicted"/>
<keyword evidence="1" id="KW-0694">RNA-binding</keyword>
<evidence type="ECO:0000259" key="3">
    <source>
        <dbReference type="PROSITE" id="PS50102"/>
    </source>
</evidence>
<dbReference type="PROSITE" id="PS50102">
    <property type="entry name" value="RRM"/>
    <property type="match status" value="1"/>
</dbReference>
<feature type="region of interest" description="Disordered" evidence="2">
    <location>
        <begin position="469"/>
        <end position="502"/>
    </location>
</feature>
<protein>
    <recommendedName>
        <fullName evidence="3">RRM domain-containing protein</fullName>
    </recommendedName>
</protein>
<accession>A0A0G4IJY1</accession>
<keyword evidence="5" id="KW-1185">Reference proteome</keyword>
<evidence type="ECO:0000313" key="4">
    <source>
        <dbReference type="EMBL" id="CEO95479.1"/>
    </source>
</evidence>
<feature type="domain" description="RRM" evidence="3">
    <location>
        <begin position="6"/>
        <end position="78"/>
    </location>
</feature>
<name>A0A0G4IJY1_PLABS</name>
<dbReference type="AlphaFoldDB" id="A0A0G4IJY1"/>
<dbReference type="GO" id="GO:0003723">
    <property type="term" value="F:RNA binding"/>
    <property type="evidence" value="ECO:0007669"/>
    <property type="project" value="UniProtKB-UniRule"/>
</dbReference>
<feature type="compositionally biased region" description="Polar residues" evidence="2">
    <location>
        <begin position="364"/>
        <end position="376"/>
    </location>
</feature>
<organism evidence="4 5">
    <name type="scientific">Plasmodiophora brassicae</name>
    <name type="common">Clubroot disease agent</name>
    <dbReference type="NCBI Taxonomy" id="37360"/>
    <lineage>
        <taxon>Eukaryota</taxon>
        <taxon>Sar</taxon>
        <taxon>Rhizaria</taxon>
        <taxon>Endomyxa</taxon>
        <taxon>Phytomyxea</taxon>
        <taxon>Plasmodiophorida</taxon>
        <taxon>Plasmodiophoridae</taxon>
        <taxon>Plasmodiophora</taxon>
    </lineage>
</organism>
<evidence type="ECO:0000256" key="1">
    <source>
        <dbReference type="PROSITE-ProRule" id="PRU00176"/>
    </source>
</evidence>
<dbReference type="EMBL" id="CDSF01000024">
    <property type="protein sequence ID" value="CEO95479.1"/>
    <property type="molecule type" value="Genomic_DNA"/>
</dbReference>
<reference evidence="4 5" key="1">
    <citation type="submission" date="2015-02" db="EMBL/GenBank/DDBJ databases">
        <authorList>
            <person name="Chooi Y.-H."/>
        </authorList>
    </citation>
    <scope>NUCLEOTIDE SEQUENCE [LARGE SCALE GENOMIC DNA]</scope>
    <source>
        <strain evidence="4">E3</strain>
    </source>
</reference>
<gene>
    <name evidence="4" type="ORF">PBRA_004205</name>
</gene>
<feature type="region of interest" description="Disordered" evidence="2">
    <location>
        <begin position="127"/>
        <end position="198"/>
    </location>
</feature>
<dbReference type="InterPro" id="IPR000504">
    <property type="entry name" value="RRM_dom"/>
</dbReference>
<dbReference type="InterPro" id="IPR035979">
    <property type="entry name" value="RBD_domain_sf"/>
</dbReference>
<evidence type="ECO:0000256" key="2">
    <source>
        <dbReference type="SAM" id="MobiDB-lite"/>
    </source>
</evidence>
<dbReference type="InterPro" id="IPR012677">
    <property type="entry name" value="Nucleotide-bd_a/b_plait_sf"/>
</dbReference>
<feature type="compositionally biased region" description="Basic and acidic residues" evidence="2">
    <location>
        <begin position="156"/>
        <end position="178"/>
    </location>
</feature>
<feature type="region of interest" description="Disordered" evidence="2">
    <location>
        <begin position="349"/>
        <end position="381"/>
    </location>
</feature>
<dbReference type="SMART" id="SM00360">
    <property type="entry name" value="RRM"/>
    <property type="match status" value="1"/>
</dbReference>
<evidence type="ECO:0000313" key="5">
    <source>
        <dbReference type="Proteomes" id="UP000039324"/>
    </source>
</evidence>
<sequence length="579" mass="63221">MTPTTARLFVGGLPPDTSSEWLTSKFNAVSVTIPALKANGRRPFAFVEIPAESAPNLIAKFNRCRFRGLQMRVELARSDVLQHNAGNATETAIPPSPPLLDRDAPFRIRHCGAVHVVKRHLDNHTLFPRRDTASSQSPPVSIDATDGLRGSSSGEGGRDRRTERERASRSEQHADRDATPGLPASGFKLGSPSMEGACIESNRDPCSLLLSRNKQVEGDVAPNLSNNGFRWGSSSVEVQRTESDLAPSSFLFANPDPSTASMASDANVISALEGEVDRKANDVADNSVGTTKREERDDEVARAASDHRRRLANASRTNNVRCKSATFTGTKTRFDSDTPAEAAPVRDWLVDGSDGEGHQWPEAHTSSDLPVVSDNNQGDEVEQEMLADKRSQLSVLASMFKDESILGGHVHPQDNAEDHWSNVVRYDPERQEDGHKDDDAPGASAHVDLSSAWTSLWSLEERSRKPVDALFSDSVTTPDKDEEADRRPQPVATPDAPAVSDGPVQTFLSDRDHRLPFLARLGAALRSSGLAFLFQRTESSQALLEKCRESRARRASGFKRKVKEQAAAGRAKRFRVPVS</sequence>
<dbReference type="Gene3D" id="3.30.70.330">
    <property type="match status" value="1"/>
</dbReference>
<dbReference type="Proteomes" id="UP000039324">
    <property type="component" value="Unassembled WGS sequence"/>
</dbReference>